<reference evidence="2 3" key="2">
    <citation type="journal article" date="2019" name="G3 (Bethesda)">
        <title>Hybrid Assembly of the Genome of the Entomopathogenic Nematode Steinernema carpocapsae Identifies the X-Chromosome.</title>
        <authorList>
            <person name="Serra L."/>
            <person name="Macchietto M."/>
            <person name="Macias-Munoz A."/>
            <person name="McGill C.J."/>
            <person name="Rodriguez I.M."/>
            <person name="Rodriguez B."/>
            <person name="Murad R."/>
            <person name="Mortazavi A."/>
        </authorList>
    </citation>
    <scope>NUCLEOTIDE SEQUENCE [LARGE SCALE GENOMIC DNA]</scope>
    <source>
        <strain evidence="2 3">ALL</strain>
    </source>
</reference>
<dbReference type="AlphaFoldDB" id="A0A4U5NUU8"/>
<accession>A0A4U5NUU8</accession>
<feature type="chain" id="PRO_5020301292" evidence="1">
    <location>
        <begin position="22"/>
        <end position="73"/>
    </location>
</feature>
<evidence type="ECO:0000313" key="3">
    <source>
        <dbReference type="Proteomes" id="UP000298663"/>
    </source>
</evidence>
<protein>
    <submittedName>
        <fullName evidence="2">Uncharacterized protein</fullName>
    </submittedName>
</protein>
<comment type="caution">
    <text evidence="2">The sequence shown here is derived from an EMBL/GenBank/DDBJ whole genome shotgun (WGS) entry which is preliminary data.</text>
</comment>
<evidence type="ECO:0000313" key="2">
    <source>
        <dbReference type="EMBL" id="TKR86951.1"/>
    </source>
</evidence>
<feature type="signal peptide" evidence="1">
    <location>
        <begin position="1"/>
        <end position="21"/>
    </location>
</feature>
<sequence>MKLKVLLAICLLMLIVSDSDAFYFGTITDAIKSGVKKTFDVGKKAVKNVVKGAVNTRKWARNRVHDVKNLFPG</sequence>
<gene>
    <name evidence="2" type="ORF">L596_011443</name>
</gene>
<name>A0A4U5NUU8_STECR</name>
<keyword evidence="3" id="KW-1185">Reference proteome</keyword>
<organism evidence="2 3">
    <name type="scientific">Steinernema carpocapsae</name>
    <name type="common">Entomopathogenic nematode</name>
    <dbReference type="NCBI Taxonomy" id="34508"/>
    <lineage>
        <taxon>Eukaryota</taxon>
        <taxon>Metazoa</taxon>
        <taxon>Ecdysozoa</taxon>
        <taxon>Nematoda</taxon>
        <taxon>Chromadorea</taxon>
        <taxon>Rhabditida</taxon>
        <taxon>Tylenchina</taxon>
        <taxon>Panagrolaimomorpha</taxon>
        <taxon>Strongyloidoidea</taxon>
        <taxon>Steinernematidae</taxon>
        <taxon>Steinernema</taxon>
    </lineage>
</organism>
<evidence type="ECO:0000256" key="1">
    <source>
        <dbReference type="SAM" id="SignalP"/>
    </source>
</evidence>
<keyword evidence="1" id="KW-0732">Signal</keyword>
<proteinExistence type="predicted"/>
<reference evidence="2 3" key="1">
    <citation type="journal article" date="2015" name="Genome Biol.">
        <title>Comparative genomics of Steinernema reveals deeply conserved gene regulatory networks.</title>
        <authorList>
            <person name="Dillman A.R."/>
            <person name="Macchietto M."/>
            <person name="Porter C.F."/>
            <person name="Rogers A."/>
            <person name="Williams B."/>
            <person name="Antoshechkin I."/>
            <person name="Lee M.M."/>
            <person name="Goodwin Z."/>
            <person name="Lu X."/>
            <person name="Lewis E.E."/>
            <person name="Goodrich-Blair H."/>
            <person name="Stock S.P."/>
            <person name="Adams B.J."/>
            <person name="Sternberg P.W."/>
            <person name="Mortazavi A."/>
        </authorList>
    </citation>
    <scope>NUCLEOTIDE SEQUENCE [LARGE SCALE GENOMIC DNA]</scope>
    <source>
        <strain evidence="2 3">ALL</strain>
    </source>
</reference>
<dbReference type="EMBL" id="AZBU02000003">
    <property type="protein sequence ID" value="TKR86951.1"/>
    <property type="molecule type" value="Genomic_DNA"/>
</dbReference>
<dbReference type="Proteomes" id="UP000298663">
    <property type="component" value="Unassembled WGS sequence"/>
</dbReference>